<dbReference type="SUPFAM" id="SSF52266">
    <property type="entry name" value="SGNH hydrolase"/>
    <property type="match status" value="1"/>
</dbReference>
<dbReference type="InterPro" id="IPR044060">
    <property type="entry name" value="Bacterial_rp_domain"/>
</dbReference>
<keyword evidence="4" id="KW-1185">Reference proteome</keyword>
<protein>
    <recommendedName>
        <fullName evidence="5">PKD domain-containing protein</fullName>
    </recommendedName>
</protein>
<dbReference type="Pfam" id="PF18998">
    <property type="entry name" value="Flg_new_2"/>
    <property type="match status" value="1"/>
</dbReference>
<dbReference type="RefSeq" id="WP_135499729.1">
    <property type="nucleotide sequence ID" value="NZ_SRLD01000090.1"/>
</dbReference>
<dbReference type="GO" id="GO:0004622">
    <property type="term" value="F:phosphatidylcholine lysophospholipase activity"/>
    <property type="evidence" value="ECO:0007669"/>
    <property type="project" value="TreeGrafter"/>
</dbReference>
<dbReference type="OrthoDB" id="9786188at2"/>
<dbReference type="InterPro" id="IPR035986">
    <property type="entry name" value="PKD_dom_sf"/>
</dbReference>
<feature type="domain" description="Bacterial repeat" evidence="2">
    <location>
        <begin position="206"/>
        <end position="274"/>
    </location>
</feature>
<evidence type="ECO:0000313" key="3">
    <source>
        <dbReference type="EMBL" id="TGE11683.1"/>
    </source>
</evidence>
<dbReference type="Gene3D" id="2.60.40.10">
    <property type="entry name" value="Immunoglobulins"/>
    <property type="match status" value="1"/>
</dbReference>
<dbReference type="PANTHER" id="PTHR30383:SF2">
    <property type="entry name" value="CELLULOSE-BINDING PROTEIN"/>
    <property type="match status" value="1"/>
</dbReference>
<dbReference type="SUPFAM" id="SSF49299">
    <property type="entry name" value="PKD domain"/>
    <property type="match status" value="1"/>
</dbReference>
<gene>
    <name evidence="3" type="ORF">E5J99_20815</name>
</gene>
<dbReference type="PANTHER" id="PTHR30383">
    <property type="entry name" value="THIOESTERASE 1/PROTEASE 1/LYSOPHOSPHOLIPASE L1"/>
    <property type="match status" value="1"/>
</dbReference>
<dbReference type="Gene3D" id="3.40.50.1110">
    <property type="entry name" value="SGNH hydrolase"/>
    <property type="match status" value="1"/>
</dbReference>
<feature type="non-terminal residue" evidence="3">
    <location>
        <position position="498"/>
    </location>
</feature>
<reference evidence="3 4" key="1">
    <citation type="submission" date="2019-04" db="EMBL/GenBank/DDBJ databases">
        <authorList>
            <person name="Feng G."/>
            <person name="Zhang J."/>
            <person name="Zhu H."/>
        </authorList>
    </citation>
    <scope>NUCLEOTIDE SEQUENCE [LARGE SCALE GENOMIC DNA]</scope>
    <source>
        <strain evidence="3 4">JCM 17223</strain>
    </source>
</reference>
<dbReference type="InterPro" id="IPR036514">
    <property type="entry name" value="SGNH_hydro_sf"/>
</dbReference>
<evidence type="ECO:0000259" key="2">
    <source>
        <dbReference type="Pfam" id="PF18998"/>
    </source>
</evidence>
<evidence type="ECO:0000313" key="4">
    <source>
        <dbReference type="Proteomes" id="UP000297739"/>
    </source>
</evidence>
<dbReference type="Pfam" id="PF22352">
    <property type="entry name" value="K319L-like_PKD"/>
    <property type="match status" value="1"/>
</dbReference>
<evidence type="ECO:0008006" key="5">
    <source>
        <dbReference type="Google" id="ProtNLM"/>
    </source>
</evidence>
<dbReference type="AlphaFoldDB" id="A0A4Z0PGW4"/>
<dbReference type="Proteomes" id="UP000297739">
    <property type="component" value="Unassembled WGS sequence"/>
</dbReference>
<feature type="domain" description="SGNH hydrolase-type esterase" evidence="1">
    <location>
        <begin position="3"/>
        <end position="185"/>
    </location>
</feature>
<sequence length="498" mass="51213">MPLGASTTQGDDTHNSYRRPLWHKLQAGGYSVDFVGSLNINFGGPPPNPDFDLDHEGHWGWRADELLAEAQSWAETSQPDVVLVHAGSNDLIQDQSITGTRDELGELIDKLRLGKPTVKIILAQMLPVALSPGNSNITALNALLPALAQQKSTAQSPVIIVDQNTGFDPATDTYDGVHLTPDGEEKMAARWYTTLQTLLEPAGSFALTVNTSGNGTVSKSPDQATYANGSTVTLTATAGSGQQFTGWSGSATGTANPLTVTMSSNKTIAATFAPPSGNGPAIASFTVVNADTEQDIQLLTDGATLNLATLPTRNLNVRANSTGSPVGSVVFALSGAETKNQTESVAPYALYSDNNGNYNPWTPSVGSYSLTATPYSATNGTGTLGTPLTRSFVVIDQPASGNQAPVANAGPDQSLTLPTSTATLAGAGSDADGTVAGFTWSQASGPNTAVFSSKTLAAPTLSGLVAGSYVFSLVVTDNLGATSPADQVTVSVNASPPP</sequence>
<dbReference type="InterPro" id="IPR013783">
    <property type="entry name" value="Ig-like_fold"/>
</dbReference>
<dbReference type="CDD" id="cd01833">
    <property type="entry name" value="XynB_like"/>
    <property type="match status" value="1"/>
</dbReference>
<name>A0A4Z0PGW4_9BACT</name>
<dbReference type="InterPro" id="IPR013830">
    <property type="entry name" value="SGNH_hydro"/>
</dbReference>
<organism evidence="3 4">
    <name type="scientific">Hymenobacter elongatus</name>
    <dbReference type="NCBI Taxonomy" id="877208"/>
    <lineage>
        <taxon>Bacteria</taxon>
        <taxon>Pseudomonadati</taxon>
        <taxon>Bacteroidota</taxon>
        <taxon>Cytophagia</taxon>
        <taxon>Cytophagales</taxon>
        <taxon>Hymenobacteraceae</taxon>
        <taxon>Hymenobacter</taxon>
    </lineage>
</organism>
<accession>A0A4Z0PGW4</accession>
<dbReference type="EMBL" id="SRLD01000090">
    <property type="protein sequence ID" value="TGE11683.1"/>
    <property type="molecule type" value="Genomic_DNA"/>
</dbReference>
<proteinExistence type="predicted"/>
<dbReference type="InterPro" id="IPR051532">
    <property type="entry name" value="Ester_Hydrolysis_Enzymes"/>
</dbReference>
<evidence type="ECO:0000259" key="1">
    <source>
        <dbReference type="Pfam" id="PF13472"/>
    </source>
</evidence>
<dbReference type="Pfam" id="PF13472">
    <property type="entry name" value="Lipase_GDSL_2"/>
    <property type="match status" value="1"/>
</dbReference>
<comment type="caution">
    <text evidence="3">The sequence shown here is derived from an EMBL/GenBank/DDBJ whole genome shotgun (WGS) entry which is preliminary data.</text>
</comment>